<accession>A0A5A7QN96</accession>
<evidence type="ECO:0000313" key="1">
    <source>
        <dbReference type="EMBL" id="GER46825.1"/>
    </source>
</evidence>
<organism evidence="1 2">
    <name type="scientific">Striga asiatica</name>
    <name type="common">Asiatic witchweed</name>
    <name type="synonym">Buchnera asiatica</name>
    <dbReference type="NCBI Taxonomy" id="4170"/>
    <lineage>
        <taxon>Eukaryota</taxon>
        <taxon>Viridiplantae</taxon>
        <taxon>Streptophyta</taxon>
        <taxon>Embryophyta</taxon>
        <taxon>Tracheophyta</taxon>
        <taxon>Spermatophyta</taxon>
        <taxon>Magnoliopsida</taxon>
        <taxon>eudicotyledons</taxon>
        <taxon>Gunneridae</taxon>
        <taxon>Pentapetalae</taxon>
        <taxon>asterids</taxon>
        <taxon>lamiids</taxon>
        <taxon>Lamiales</taxon>
        <taxon>Orobanchaceae</taxon>
        <taxon>Buchnereae</taxon>
        <taxon>Striga</taxon>
    </lineage>
</organism>
<name>A0A5A7QN96_STRAF</name>
<protein>
    <submittedName>
        <fullName evidence="1">Outer membrane protein</fullName>
    </submittedName>
</protein>
<dbReference type="AlphaFoldDB" id="A0A5A7QN96"/>
<sequence length="125" mass="13796">MASIGKGRLEMMLGFVTDKEFLSPTLKNVLASLTPAREKLATIIASSESAVKKRISFDNQQSSTSGSIIPFTQILESSTQQTHQTNRLIEKYMNEGCKFGFNVGVTVDASIIEFRGHKRINLKAN</sequence>
<keyword evidence="2" id="KW-1185">Reference proteome</keyword>
<dbReference type="Proteomes" id="UP000325081">
    <property type="component" value="Unassembled WGS sequence"/>
</dbReference>
<comment type="caution">
    <text evidence="1">The sequence shown here is derived from an EMBL/GenBank/DDBJ whole genome shotgun (WGS) entry which is preliminary data.</text>
</comment>
<gene>
    <name evidence="1" type="ORF">STAS_23881</name>
</gene>
<evidence type="ECO:0000313" key="2">
    <source>
        <dbReference type="Proteomes" id="UP000325081"/>
    </source>
</evidence>
<proteinExistence type="predicted"/>
<dbReference type="EMBL" id="BKCP01007626">
    <property type="protein sequence ID" value="GER46825.1"/>
    <property type="molecule type" value="Genomic_DNA"/>
</dbReference>
<reference evidence="2" key="1">
    <citation type="journal article" date="2019" name="Curr. Biol.">
        <title>Genome Sequence of Striga asiatica Provides Insight into the Evolution of Plant Parasitism.</title>
        <authorList>
            <person name="Yoshida S."/>
            <person name="Kim S."/>
            <person name="Wafula E.K."/>
            <person name="Tanskanen J."/>
            <person name="Kim Y.M."/>
            <person name="Honaas L."/>
            <person name="Yang Z."/>
            <person name="Spallek T."/>
            <person name="Conn C.E."/>
            <person name="Ichihashi Y."/>
            <person name="Cheong K."/>
            <person name="Cui S."/>
            <person name="Der J.P."/>
            <person name="Gundlach H."/>
            <person name="Jiao Y."/>
            <person name="Hori C."/>
            <person name="Ishida J.K."/>
            <person name="Kasahara H."/>
            <person name="Kiba T."/>
            <person name="Kim M.S."/>
            <person name="Koo N."/>
            <person name="Laohavisit A."/>
            <person name="Lee Y.H."/>
            <person name="Lumba S."/>
            <person name="McCourt P."/>
            <person name="Mortimer J.C."/>
            <person name="Mutuku J.M."/>
            <person name="Nomura T."/>
            <person name="Sasaki-Sekimoto Y."/>
            <person name="Seto Y."/>
            <person name="Wang Y."/>
            <person name="Wakatake T."/>
            <person name="Sakakibara H."/>
            <person name="Demura T."/>
            <person name="Yamaguchi S."/>
            <person name="Yoneyama K."/>
            <person name="Manabe R.I."/>
            <person name="Nelson D.C."/>
            <person name="Schulman A.H."/>
            <person name="Timko M.P."/>
            <person name="dePamphilis C.W."/>
            <person name="Choi D."/>
            <person name="Shirasu K."/>
        </authorList>
    </citation>
    <scope>NUCLEOTIDE SEQUENCE [LARGE SCALE GENOMIC DNA]</scope>
    <source>
        <strain evidence="2">cv. UVA1</strain>
    </source>
</reference>